<protein>
    <submittedName>
        <fullName evidence="1">ATPase</fullName>
    </submittedName>
</protein>
<dbReference type="EMBL" id="AJWZ01002330">
    <property type="protein sequence ID" value="EKC71254.1"/>
    <property type="molecule type" value="Genomic_DNA"/>
</dbReference>
<proteinExistence type="predicted"/>
<comment type="caution">
    <text evidence="1">The sequence shown here is derived from an EMBL/GenBank/DDBJ whole genome shotgun (WGS) entry which is preliminary data.</text>
</comment>
<gene>
    <name evidence="1" type="ORF">OBE_03484</name>
</gene>
<reference evidence="1" key="1">
    <citation type="journal article" date="2013" name="Environ. Microbiol.">
        <title>Microbiota from the distal guts of lean and obese adolescents exhibit partial functional redundancy besides clear differences in community structure.</title>
        <authorList>
            <person name="Ferrer M."/>
            <person name="Ruiz A."/>
            <person name="Lanza F."/>
            <person name="Haange S.B."/>
            <person name="Oberbach A."/>
            <person name="Till H."/>
            <person name="Bargiela R."/>
            <person name="Campoy C."/>
            <person name="Segura M.T."/>
            <person name="Richter M."/>
            <person name="von Bergen M."/>
            <person name="Seifert J."/>
            <person name="Suarez A."/>
        </authorList>
    </citation>
    <scope>NUCLEOTIDE SEQUENCE</scope>
</reference>
<sequence length="125" mass="14691">MFDRTTDEIKLRPFTLGECEEYYQANNIVMSKFDQIQCYMATGGIPYYISMLQKGKSLAQNMDRLFFEPAAKLGLEFDRLYSSLFTNAEDCMTIVRLLAKKDRDIREKKSFRLQKCLMAVDFQLH</sequence>
<name>K1TUA9_9ZZZZ</name>
<organism evidence="1">
    <name type="scientific">human gut metagenome</name>
    <dbReference type="NCBI Taxonomy" id="408170"/>
    <lineage>
        <taxon>unclassified sequences</taxon>
        <taxon>metagenomes</taxon>
        <taxon>organismal metagenomes</taxon>
    </lineage>
</organism>
<accession>K1TUA9</accession>
<evidence type="ECO:0000313" key="1">
    <source>
        <dbReference type="EMBL" id="EKC71254.1"/>
    </source>
</evidence>
<dbReference type="AlphaFoldDB" id="K1TUA9"/>